<gene>
    <name evidence="1" type="ORF">DPMN_048287</name>
</gene>
<protein>
    <submittedName>
        <fullName evidence="1">Uncharacterized protein</fullName>
    </submittedName>
</protein>
<dbReference type="EMBL" id="JAIWYP010000011">
    <property type="protein sequence ID" value="KAH3741562.1"/>
    <property type="molecule type" value="Genomic_DNA"/>
</dbReference>
<reference evidence="1" key="2">
    <citation type="submission" date="2020-11" db="EMBL/GenBank/DDBJ databases">
        <authorList>
            <person name="McCartney M.A."/>
            <person name="Auch B."/>
            <person name="Kono T."/>
            <person name="Mallez S."/>
            <person name="Becker A."/>
            <person name="Gohl D.M."/>
            <person name="Silverstein K.A.T."/>
            <person name="Koren S."/>
            <person name="Bechman K.B."/>
            <person name="Herman A."/>
            <person name="Abrahante J.E."/>
            <person name="Garbe J."/>
        </authorList>
    </citation>
    <scope>NUCLEOTIDE SEQUENCE</scope>
    <source>
        <strain evidence="1">Duluth1</strain>
        <tissue evidence="1">Whole animal</tissue>
    </source>
</reference>
<evidence type="ECO:0000313" key="2">
    <source>
        <dbReference type="Proteomes" id="UP000828390"/>
    </source>
</evidence>
<organism evidence="1 2">
    <name type="scientific">Dreissena polymorpha</name>
    <name type="common">Zebra mussel</name>
    <name type="synonym">Mytilus polymorpha</name>
    <dbReference type="NCBI Taxonomy" id="45954"/>
    <lineage>
        <taxon>Eukaryota</taxon>
        <taxon>Metazoa</taxon>
        <taxon>Spiralia</taxon>
        <taxon>Lophotrochozoa</taxon>
        <taxon>Mollusca</taxon>
        <taxon>Bivalvia</taxon>
        <taxon>Autobranchia</taxon>
        <taxon>Heteroconchia</taxon>
        <taxon>Euheterodonta</taxon>
        <taxon>Imparidentia</taxon>
        <taxon>Neoheterodontei</taxon>
        <taxon>Myida</taxon>
        <taxon>Dreissenoidea</taxon>
        <taxon>Dreissenidae</taxon>
        <taxon>Dreissena</taxon>
    </lineage>
</organism>
<dbReference type="AlphaFoldDB" id="A0A9D4I2R1"/>
<sequence length="58" mass="6490">MGKRSFRCPEALTELSHNAASWAKGAPDVQRHSRSRHIIQLHGQKELQMSRGTHGVVT</sequence>
<dbReference type="Proteomes" id="UP000828390">
    <property type="component" value="Unassembled WGS sequence"/>
</dbReference>
<proteinExistence type="predicted"/>
<name>A0A9D4I2R1_DREPO</name>
<accession>A0A9D4I2R1</accession>
<keyword evidence="2" id="KW-1185">Reference proteome</keyword>
<reference evidence="1" key="1">
    <citation type="journal article" date="2019" name="bioRxiv">
        <title>The Genome of the Zebra Mussel, Dreissena polymorpha: A Resource for Invasive Species Research.</title>
        <authorList>
            <person name="McCartney M.A."/>
            <person name="Auch B."/>
            <person name="Kono T."/>
            <person name="Mallez S."/>
            <person name="Zhang Y."/>
            <person name="Obille A."/>
            <person name="Becker A."/>
            <person name="Abrahante J.E."/>
            <person name="Garbe J."/>
            <person name="Badalamenti J.P."/>
            <person name="Herman A."/>
            <person name="Mangelson H."/>
            <person name="Liachko I."/>
            <person name="Sullivan S."/>
            <person name="Sone E.D."/>
            <person name="Koren S."/>
            <person name="Silverstein K.A.T."/>
            <person name="Beckman K.B."/>
            <person name="Gohl D.M."/>
        </authorList>
    </citation>
    <scope>NUCLEOTIDE SEQUENCE</scope>
    <source>
        <strain evidence="1">Duluth1</strain>
        <tissue evidence="1">Whole animal</tissue>
    </source>
</reference>
<evidence type="ECO:0000313" key="1">
    <source>
        <dbReference type="EMBL" id="KAH3741562.1"/>
    </source>
</evidence>
<comment type="caution">
    <text evidence="1">The sequence shown here is derived from an EMBL/GenBank/DDBJ whole genome shotgun (WGS) entry which is preliminary data.</text>
</comment>